<feature type="region of interest" description="Disordered" evidence="1">
    <location>
        <begin position="98"/>
        <end position="133"/>
    </location>
</feature>
<sequence length="133" mass="14541">MEQLREYRNTSDDNHLLSEAASASQRSEHLDKEPSRNASKPPVAKVKCGLDLNQHELSAIQEVESPASGRPSTPGKPNFLQDRDPMRVSISREQSFLGSPLAHDPFGCQQLPVQKGIKSDDSDEAGESQGSET</sequence>
<feature type="compositionally biased region" description="Basic and acidic residues" evidence="1">
    <location>
        <begin position="1"/>
        <end position="16"/>
    </location>
</feature>
<accession>A0A8B7TQB1</accession>
<organism evidence="2">
    <name type="scientific">Castor canadensis</name>
    <name type="common">American beaver</name>
    <dbReference type="NCBI Taxonomy" id="51338"/>
    <lineage>
        <taxon>Eukaryota</taxon>
        <taxon>Metazoa</taxon>
        <taxon>Chordata</taxon>
        <taxon>Craniata</taxon>
        <taxon>Vertebrata</taxon>
        <taxon>Euteleostomi</taxon>
        <taxon>Mammalia</taxon>
        <taxon>Eutheria</taxon>
        <taxon>Euarchontoglires</taxon>
        <taxon>Glires</taxon>
        <taxon>Rodentia</taxon>
        <taxon>Castorimorpha</taxon>
        <taxon>Castoridae</taxon>
        <taxon>Castor</taxon>
    </lineage>
</organism>
<dbReference type="OrthoDB" id="6359887at2759"/>
<proteinExistence type="predicted"/>
<feature type="compositionally biased region" description="Basic and acidic residues" evidence="1">
    <location>
        <begin position="26"/>
        <end position="35"/>
    </location>
</feature>
<protein>
    <submittedName>
        <fullName evidence="2">Centrosomal protein of 295 kDa-like</fullName>
    </submittedName>
</protein>
<reference evidence="2" key="1">
    <citation type="submission" date="2025-08" db="UniProtKB">
        <authorList>
            <consortium name="RefSeq"/>
        </authorList>
    </citation>
    <scope>IDENTIFICATION</scope>
    <source>
        <tissue evidence="2">Leukocyte</tissue>
    </source>
</reference>
<evidence type="ECO:0000256" key="1">
    <source>
        <dbReference type="SAM" id="MobiDB-lite"/>
    </source>
</evidence>
<feature type="region of interest" description="Disordered" evidence="1">
    <location>
        <begin position="1"/>
        <end position="44"/>
    </location>
</feature>
<evidence type="ECO:0000313" key="2">
    <source>
        <dbReference type="RefSeq" id="XP_020009166.1"/>
    </source>
</evidence>
<name>A0A8B7TQB1_CASCN</name>
<dbReference type="KEGG" id="ccan:109677742"/>
<gene>
    <name evidence="2" type="primary">LOC109677742</name>
</gene>
<dbReference type="AlphaFoldDB" id="A0A8B7TQB1"/>
<dbReference type="RefSeq" id="XP_020009166.1">
    <property type="nucleotide sequence ID" value="XM_020153577.1"/>
</dbReference>
<feature type="region of interest" description="Disordered" evidence="1">
    <location>
        <begin position="61"/>
        <end position="85"/>
    </location>
</feature>